<keyword evidence="2" id="KW-1185">Reference proteome</keyword>
<dbReference type="AlphaFoldDB" id="A0A2G9TCP1"/>
<feature type="non-terminal residue" evidence="1">
    <location>
        <position position="134"/>
    </location>
</feature>
<accession>A0A2G9TCP1</accession>
<evidence type="ECO:0000313" key="2">
    <source>
        <dbReference type="Proteomes" id="UP000230423"/>
    </source>
</evidence>
<reference evidence="1 2" key="1">
    <citation type="submission" date="2015-09" db="EMBL/GenBank/DDBJ databases">
        <title>Draft genome of the parasitic nematode Teladorsagia circumcincta isolate WARC Sus (inbred).</title>
        <authorList>
            <person name="Mitreva M."/>
        </authorList>
    </citation>
    <scope>NUCLEOTIDE SEQUENCE [LARGE SCALE GENOMIC DNA]</scope>
    <source>
        <strain evidence="1 2">S</strain>
    </source>
</reference>
<gene>
    <name evidence="1" type="ORF">TELCIR_22954</name>
</gene>
<sequence>MDPTDWWGGRRGGDDNLNFLICVISARPGLELVVVDVKIGLAPICSIDSRPLLASHKDCLMKLADQANGDATNCQSGLSGIGNSVGMMMQGIHGEALLCKSFYLIRDTFTCGEKAVQQQCDANALRDLGTLKRQ</sequence>
<organism evidence="1 2">
    <name type="scientific">Teladorsagia circumcincta</name>
    <name type="common">Brown stomach worm</name>
    <name type="synonym">Ostertagia circumcincta</name>
    <dbReference type="NCBI Taxonomy" id="45464"/>
    <lineage>
        <taxon>Eukaryota</taxon>
        <taxon>Metazoa</taxon>
        <taxon>Ecdysozoa</taxon>
        <taxon>Nematoda</taxon>
        <taxon>Chromadorea</taxon>
        <taxon>Rhabditida</taxon>
        <taxon>Rhabditina</taxon>
        <taxon>Rhabditomorpha</taxon>
        <taxon>Strongyloidea</taxon>
        <taxon>Trichostrongylidae</taxon>
        <taxon>Teladorsagia</taxon>
    </lineage>
</organism>
<dbReference type="Proteomes" id="UP000230423">
    <property type="component" value="Unassembled WGS sequence"/>
</dbReference>
<dbReference type="EMBL" id="KZ384862">
    <property type="protein sequence ID" value="PIO55658.1"/>
    <property type="molecule type" value="Genomic_DNA"/>
</dbReference>
<name>A0A2G9TCP1_TELCI</name>
<evidence type="ECO:0000313" key="1">
    <source>
        <dbReference type="EMBL" id="PIO55658.1"/>
    </source>
</evidence>
<proteinExistence type="predicted"/>
<protein>
    <submittedName>
        <fullName evidence="1">Uncharacterized protein</fullName>
    </submittedName>
</protein>